<evidence type="ECO:0000256" key="2">
    <source>
        <dbReference type="ARBA" id="ARBA00022475"/>
    </source>
</evidence>
<keyword evidence="6 8" id="KW-0807">Transducer</keyword>
<dbReference type="PROSITE" id="PS50111">
    <property type="entry name" value="CHEMOTAXIS_TRANSDUC_2"/>
    <property type="match status" value="1"/>
</dbReference>
<dbReference type="PANTHER" id="PTHR32089">
    <property type="entry name" value="METHYL-ACCEPTING CHEMOTAXIS PROTEIN MCPB"/>
    <property type="match status" value="1"/>
</dbReference>
<dbReference type="Pfam" id="PF17200">
    <property type="entry name" value="sCache_2"/>
    <property type="match status" value="1"/>
</dbReference>
<feature type="transmembrane region" description="Helical" evidence="9">
    <location>
        <begin position="187"/>
        <end position="210"/>
    </location>
</feature>
<keyword evidence="5 9" id="KW-0472">Membrane</keyword>
<evidence type="ECO:0000313" key="13">
    <source>
        <dbReference type="Proteomes" id="UP000651977"/>
    </source>
</evidence>
<evidence type="ECO:0000259" key="11">
    <source>
        <dbReference type="PROSITE" id="PS50885"/>
    </source>
</evidence>
<evidence type="ECO:0000256" key="6">
    <source>
        <dbReference type="ARBA" id="ARBA00023224"/>
    </source>
</evidence>
<reference evidence="13" key="1">
    <citation type="journal article" date="2019" name="Int. J. Syst. Evol. Microbiol.">
        <title>The Global Catalogue of Microorganisms (GCM) 10K type strain sequencing project: providing services to taxonomists for standard genome sequencing and annotation.</title>
        <authorList>
            <consortium name="The Broad Institute Genomics Platform"/>
            <consortium name="The Broad Institute Genome Sequencing Center for Infectious Disease"/>
            <person name="Wu L."/>
            <person name="Ma J."/>
        </authorList>
    </citation>
    <scope>NUCLEOTIDE SEQUENCE [LARGE SCALE GENOMIC DNA]</scope>
    <source>
        <strain evidence="13">CGMCC 1.10131</strain>
    </source>
</reference>
<evidence type="ECO:0000256" key="1">
    <source>
        <dbReference type="ARBA" id="ARBA00004651"/>
    </source>
</evidence>
<keyword evidence="3 9" id="KW-0812">Transmembrane</keyword>
<comment type="similarity">
    <text evidence="7">Belongs to the methyl-accepting chemotaxis (MCP) protein family.</text>
</comment>
<dbReference type="CDD" id="cd06225">
    <property type="entry name" value="HAMP"/>
    <property type="match status" value="1"/>
</dbReference>
<accession>A0ABQ1I7K7</accession>
<evidence type="ECO:0000256" key="5">
    <source>
        <dbReference type="ARBA" id="ARBA00023136"/>
    </source>
</evidence>
<keyword evidence="13" id="KW-1185">Reference proteome</keyword>
<comment type="caution">
    <text evidence="12">The sequence shown here is derived from an EMBL/GenBank/DDBJ whole genome shotgun (WGS) entry which is preliminary data.</text>
</comment>
<protein>
    <submittedName>
        <fullName evidence="12">Methyl-accepting chemotaxis protein</fullName>
    </submittedName>
</protein>
<dbReference type="Proteomes" id="UP000651977">
    <property type="component" value="Unassembled WGS sequence"/>
</dbReference>
<dbReference type="Gene3D" id="1.10.287.950">
    <property type="entry name" value="Methyl-accepting chemotaxis protein"/>
    <property type="match status" value="1"/>
</dbReference>
<evidence type="ECO:0000256" key="4">
    <source>
        <dbReference type="ARBA" id="ARBA00022989"/>
    </source>
</evidence>
<dbReference type="PRINTS" id="PR00260">
    <property type="entry name" value="CHEMTRNSDUCR"/>
</dbReference>
<sequence length="537" mass="58217">MLKLKNIKVKHKLSLLIGIAILGFISMLLISANTLKHNLLNEREAQLNAVVNATLSQINTLNQQLSPEQAKQRAIEVIKSIRFDNNNYIYVMDSSRHILVHPTQPELEGKQMGNAGRNSDQAFWYQMVDAGKQPQGGLVIYPWHDEQGQPADKIAYLNNINSWDWIVGSGMLINDIDSAVQQQTTKMALATLVIILIMAALGFVITRAITSPLNSIKDVMLAISKGNLTVTVPTFGKDEIGLVGQRINESIASIREALNESVSSAKELAKAASRIASSAEETSQAITAQHDQLNQLATAMNQMSASIAEVATYTESTASNTMNANTEVGKGNKDVSDSVTGIKNLSSELKQASLQVEKLKEGVIEISDVTNVISSISEQTNLLALNAAIEAARAGEQGRGFAVVADEVRSLAGRTNQSTEEIQTTINRLQKLAIDTANMMEKSTSLADSSVQSAEHCGQDLQDIVAHIQNVADQSTQIATATEEQSAVAEDMNRNVSGISDATQEMREASSFLAQESETLAVMSHQLDEKLQRFTLQ</sequence>
<dbReference type="SUPFAM" id="SSF58104">
    <property type="entry name" value="Methyl-accepting chemotaxis protein (MCP) signaling domain"/>
    <property type="match status" value="1"/>
</dbReference>
<keyword evidence="4 9" id="KW-1133">Transmembrane helix</keyword>
<evidence type="ECO:0000256" key="8">
    <source>
        <dbReference type="PROSITE-ProRule" id="PRU00284"/>
    </source>
</evidence>
<dbReference type="CDD" id="cd11386">
    <property type="entry name" value="MCP_signal"/>
    <property type="match status" value="1"/>
</dbReference>
<evidence type="ECO:0000313" key="12">
    <source>
        <dbReference type="EMBL" id="GGB20230.1"/>
    </source>
</evidence>
<dbReference type="InterPro" id="IPR004090">
    <property type="entry name" value="Chemotax_Me-accpt_rcpt"/>
</dbReference>
<dbReference type="RefSeq" id="WP_055733679.1">
    <property type="nucleotide sequence ID" value="NZ_BMDY01000034.1"/>
</dbReference>
<dbReference type="SMART" id="SM00304">
    <property type="entry name" value="HAMP"/>
    <property type="match status" value="2"/>
</dbReference>
<evidence type="ECO:0000256" key="9">
    <source>
        <dbReference type="SAM" id="Phobius"/>
    </source>
</evidence>
<proteinExistence type="inferred from homology"/>
<comment type="subcellular location">
    <subcellularLocation>
        <location evidence="1">Cell membrane</location>
        <topology evidence="1">Multi-pass membrane protein</topology>
    </subcellularLocation>
</comment>
<feature type="domain" description="HAMP" evidence="11">
    <location>
        <begin position="207"/>
        <end position="259"/>
    </location>
</feature>
<dbReference type="InterPro" id="IPR004089">
    <property type="entry name" value="MCPsignal_dom"/>
</dbReference>
<evidence type="ECO:0000256" key="3">
    <source>
        <dbReference type="ARBA" id="ARBA00022692"/>
    </source>
</evidence>
<dbReference type="Pfam" id="PF00672">
    <property type="entry name" value="HAMP"/>
    <property type="match status" value="1"/>
</dbReference>
<feature type="domain" description="Methyl-accepting transducer" evidence="10">
    <location>
        <begin position="264"/>
        <end position="500"/>
    </location>
</feature>
<dbReference type="InterPro" id="IPR033480">
    <property type="entry name" value="sCache_2"/>
</dbReference>
<dbReference type="SMART" id="SM00283">
    <property type="entry name" value="MA"/>
    <property type="match status" value="1"/>
</dbReference>
<dbReference type="Pfam" id="PF00015">
    <property type="entry name" value="MCPsignal"/>
    <property type="match status" value="1"/>
</dbReference>
<keyword evidence="2" id="KW-1003">Cell membrane</keyword>
<dbReference type="Gene3D" id="3.30.450.20">
    <property type="entry name" value="PAS domain"/>
    <property type="match status" value="1"/>
</dbReference>
<organism evidence="12 13">
    <name type="scientific">Agarivorans gilvus</name>
    <dbReference type="NCBI Taxonomy" id="680279"/>
    <lineage>
        <taxon>Bacteria</taxon>
        <taxon>Pseudomonadati</taxon>
        <taxon>Pseudomonadota</taxon>
        <taxon>Gammaproteobacteria</taxon>
        <taxon>Alteromonadales</taxon>
        <taxon>Alteromonadaceae</taxon>
        <taxon>Agarivorans</taxon>
    </lineage>
</organism>
<dbReference type="EMBL" id="BMDY01000034">
    <property type="protein sequence ID" value="GGB20230.1"/>
    <property type="molecule type" value="Genomic_DNA"/>
</dbReference>
<gene>
    <name evidence="12" type="ORF">GCM10007414_37040</name>
</gene>
<evidence type="ECO:0000259" key="10">
    <source>
        <dbReference type="PROSITE" id="PS50111"/>
    </source>
</evidence>
<dbReference type="InterPro" id="IPR003660">
    <property type="entry name" value="HAMP_dom"/>
</dbReference>
<name>A0ABQ1I7K7_9ALTE</name>
<dbReference type="SMART" id="SM01049">
    <property type="entry name" value="Cache_2"/>
    <property type="match status" value="1"/>
</dbReference>
<dbReference type="PROSITE" id="PS50885">
    <property type="entry name" value="HAMP"/>
    <property type="match status" value="1"/>
</dbReference>
<dbReference type="PANTHER" id="PTHR32089:SF120">
    <property type="entry name" value="METHYL-ACCEPTING CHEMOTAXIS PROTEIN TLPQ"/>
    <property type="match status" value="1"/>
</dbReference>
<evidence type="ECO:0000256" key="7">
    <source>
        <dbReference type="ARBA" id="ARBA00029447"/>
    </source>
</evidence>